<comment type="caution">
    <text evidence="1">The sequence shown here is derived from an EMBL/GenBank/DDBJ whole genome shotgun (WGS) entry which is preliminary data.</text>
</comment>
<name>A0A554V9Z3_9FLAO</name>
<evidence type="ECO:0000313" key="2">
    <source>
        <dbReference type="Proteomes" id="UP000318833"/>
    </source>
</evidence>
<organism evidence="1 2">
    <name type="scientific">Aquimarina algiphila</name>
    <dbReference type="NCBI Taxonomy" id="2047982"/>
    <lineage>
        <taxon>Bacteria</taxon>
        <taxon>Pseudomonadati</taxon>
        <taxon>Bacteroidota</taxon>
        <taxon>Flavobacteriia</taxon>
        <taxon>Flavobacteriales</taxon>
        <taxon>Flavobacteriaceae</taxon>
        <taxon>Aquimarina</taxon>
    </lineage>
</organism>
<dbReference type="AlphaFoldDB" id="A0A554V9Z3"/>
<evidence type="ECO:0000313" key="1">
    <source>
        <dbReference type="EMBL" id="TSE02380.1"/>
    </source>
</evidence>
<dbReference type="EMBL" id="VLNR01000171">
    <property type="protein sequence ID" value="TSE02380.1"/>
    <property type="molecule type" value="Genomic_DNA"/>
</dbReference>
<dbReference type="SUPFAM" id="SSF52058">
    <property type="entry name" value="L domain-like"/>
    <property type="match status" value="1"/>
</dbReference>
<keyword evidence="2" id="KW-1185">Reference proteome</keyword>
<dbReference type="RefSeq" id="WP_143919263.1">
    <property type="nucleotide sequence ID" value="NZ_CANLFO010000033.1"/>
</dbReference>
<reference evidence="1 2" key="1">
    <citation type="submission" date="2019-07" db="EMBL/GenBank/DDBJ databases">
        <title>The draft genome sequence of Aquimarina algiphila M91.</title>
        <authorList>
            <person name="Meng X."/>
        </authorList>
    </citation>
    <scope>NUCLEOTIDE SEQUENCE [LARGE SCALE GENOMIC DNA]</scope>
    <source>
        <strain evidence="1 2">M91</strain>
    </source>
</reference>
<dbReference type="InterPro" id="IPR032675">
    <property type="entry name" value="LRR_dom_sf"/>
</dbReference>
<evidence type="ECO:0008006" key="3">
    <source>
        <dbReference type="Google" id="ProtNLM"/>
    </source>
</evidence>
<proteinExistence type="predicted"/>
<dbReference type="Gene3D" id="3.80.10.10">
    <property type="entry name" value="Ribonuclease Inhibitor"/>
    <property type="match status" value="1"/>
</dbReference>
<dbReference type="Proteomes" id="UP000318833">
    <property type="component" value="Unassembled WGS sequence"/>
</dbReference>
<protein>
    <recommendedName>
        <fullName evidence="3">Leucine-rich repeat domain-containing protein</fullName>
    </recommendedName>
</protein>
<gene>
    <name evidence="1" type="ORF">FOF46_30910</name>
</gene>
<dbReference type="OrthoDB" id="1332048at2"/>
<accession>A0A554V9Z3</accession>
<sequence length="331" mass="38967">MGIFNKKKRWGNFNGNINIYDDLKPSDIPELIEEKDIHSLQFFEFKNPKKRTWNALYEFYEKYPKIGLRIVWYDQINFDFYSQLPSLRNFDISSFNTSDYTPLLLNKKLTDLAVGETKSTAVNLSFIKEFKDLTSLWIDGMKKGLENAAELSKLERLTFRGVKMNDLNLINSLNNLVQLRLLFGSYKNLDAIANVKSIKTLEISRTRQIPNYDFLKSMDNLNSLYFEGMSKMESLPDLSGLKNLKRIQIDNNSRLTDITNINQLPNLEIFLLFFPENFKAAYRKELFKQATNFLLNSKTVKYTNLFFWLEDDMKEKLKEKGIKKWDYGMNI</sequence>